<evidence type="ECO:0000313" key="6">
    <source>
        <dbReference type="EMBL" id="TDW95411.1"/>
    </source>
</evidence>
<dbReference type="CDD" id="cd01189">
    <property type="entry name" value="INT_ICEBs1_C_like"/>
    <property type="match status" value="1"/>
</dbReference>
<dbReference type="EMBL" id="SODU01000001">
    <property type="protein sequence ID" value="TDW95411.1"/>
    <property type="molecule type" value="Genomic_DNA"/>
</dbReference>
<evidence type="ECO:0000313" key="7">
    <source>
        <dbReference type="Proteomes" id="UP000295060"/>
    </source>
</evidence>
<dbReference type="InterPro" id="IPR010998">
    <property type="entry name" value="Integrase_recombinase_N"/>
</dbReference>
<dbReference type="InterPro" id="IPR011010">
    <property type="entry name" value="DNA_brk_join_enz"/>
</dbReference>
<keyword evidence="3" id="KW-0238">DNA-binding</keyword>
<dbReference type="InterPro" id="IPR053876">
    <property type="entry name" value="Phage_int_M"/>
</dbReference>
<dbReference type="Gene3D" id="1.10.150.130">
    <property type="match status" value="1"/>
</dbReference>
<dbReference type="InterPro" id="IPR013762">
    <property type="entry name" value="Integrase-like_cat_sf"/>
</dbReference>
<protein>
    <submittedName>
        <fullName evidence="6">Site-specific recombinase XerD</fullName>
    </submittedName>
</protein>
<dbReference type="Gene3D" id="1.10.443.10">
    <property type="entry name" value="Intergrase catalytic core"/>
    <property type="match status" value="1"/>
</dbReference>
<keyword evidence="2" id="KW-0229">DNA integration</keyword>
<dbReference type="InterPro" id="IPR050808">
    <property type="entry name" value="Phage_Integrase"/>
</dbReference>
<dbReference type="Pfam" id="PF22022">
    <property type="entry name" value="Phage_int_M"/>
    <property type="match status" value="1"/>
</dbReference>
<feature type="domain" description="Tyr recombinase" evidence="5">
    <location>
        <begin position="182"/>
        <end position="403"/>
    </location>
</feature>
<evidence type="ECO:0000256" key="4">
    <source>
        <dbReference type="ARBA" id="ARBA00023172"/>
    </source>
</evidence>
<evidence type="ECO:0000256" key="3">
    <source>
        <dbReference type="ARBA" id="ARBA00023125"/>
    </source>
</evidence>
<evidence type="ECO:0000256" key="1">
    <source>
        <dbReference type="ARBA" id="ARBA00008857"/>
    </source>
</evidence>
<dbReference type="PANTHER" id="PTHR30629">
    <property type="entry name" value="PROPHAGE INTEGRASE"/>
    <property type="match status" value="1"/>
</dbReference>
<comment type="similarity">
    <text evidence="1">Belongs to the 'phage' integrase family.</text>
</comment>
<name>A0ABY2FR86_9ACTN</name>
<dbReference type="PROSITE" id="PS51898">
    <property type="entry name" value="TYR_RECOMBINASE"/>
    <property type="match status" value="1"/>
</dbReference>
<evidence type="ECO:0000259" key="5">
    <source>
        <dbReference type="PROSITE" id="PS51898"/>
    </source>
</evidence>
<dbReference type="SUPFAM" id="SSF56349">
    <property type="entry name" value="DNA breaking-rejoining enzymes"/>
    <property type="match status" value="1"/>
</dbReference>
<gene>
    <name evidence="6" type="ORF">EV137_2752</name>
</gene>
<accession>A0ABY2FR86</accession>
<dbReference type="Proteomes" id="UP000295060">
    <property type="component" value="Unassembled WGS sequence"/>
</dbReference>
<keyword evidence="7" id="KW-1185">Reference proteome</keyword>
<keyword evidence="4" id="KW-0233">DNA recombination</keyword>
<organism evidence="6 7">
    <name type="scientific">Kribbella pratensis</name>
    <dbReference type="NCBI Taxonomy" id="2512112"/>
    <lineage>
        <taxon>Bacteria</taxon>
        <taxon>Bacillati</taxon>
        <taxon>Actinomycetota</taxon>
        <taxon>Actinomycetes</taxon>
        <taxon>Propionibacteriales</taxon>
        <taxon>Kribbellaceae</taxon>
        <taxon>Kribbella</taxon>
    </lineage>
</organism>
<dbReference type="InterPro" id="IPR002104">
    <property type="entry name" value="Integrase_catalytic"/>
</dbReference>
<dbReference type="PANTHER" id="PTHR30629:SF2">
    <property type="entry name" value="PROPHAGE INTEGRASE INTS-RELATED"/>
    <property type="match status" value="1"/>
</dbReference>
<reference evidence="6 7" key="1">
    <citation type="submission" date="2019-03" db="EMBL/GenBank/DDBJ databases">
        <title>Genomic Encyclopedia of Type Strains, Phase III (KMG-III): the genomes of soil and plant-associated and newly described type strains.</title>
        <authorList>
            <person name="Whitman W."/>
        </authorList>
    </citation>
    <scope>NUCLEOTIDE SEQUENCE [LARGE SCALE GENOMIC DNA]</scope>
    <source>
        <strain evidence="6 7">VKMAc-2574</strain>
    </source>
</reference>
<sequence>MAFVKDLWTTAVEQADGSVKRERNAKRWGRGKRWLAVWIGPDGREKSRTFDTKVRASRFASEMETDVARGEYVDPQAGTVRFEVVAKSWLGSRVVDPTTEIRHETAWRLHVLPVFGKRQVKSIKPSEVANWLADLERRKGPATARTAFVVLHGTLELAVDDDTIKRNPAKAGVVTVPVPKNRRIVTWSDATVERIVECHPVQYRAIPTIGAAAGLRQGELFGLAKDDIDFDAMVIHVRRQVKKIGKYFVFALPKNDLERTVPMSEGAALTLMRHMESFEPRPYSLPWERPNGEPHEVKILFRWRNDRHIPARSYDKAMWHPALAAAGVIPQPTRNARGALQYVTNRDTGMHALRHYYASVALADGVNIKELAEYLGHGDPGFTLRLYTHMLPSSHDRARKAIDSRLGRIFSVAAHGTATEQAARAHLVELAEQQLDAGPELGL</sequence>
<evidence type="ECO:0000256" key="2">
    <source>
        <dbReference type="ARBA" id="ARBA00022908"/>
    </source>
</evidence>
<dbReference type="Pfam" id="PF00589">
    <property type="entry name" value="Phage_integrase"/>
    <property type="match status" value="1"/>
</dbReference>
<comment type="caution">
    <text evidence="6">The sequence shown here is derived from an EMBL/GenBank/DDBJ whole genome shotgun (WGS) entry which is preliminary data.</text>
</comment>
<proteinExistence type="inferred from homology"/>